<reference evidence="2" key="1">
    <citation type="submission" date="2023-04" db="EMBL/GenBank/DDBJ databases">
        <title>Phytophthora fragariaefolia NBRC 109709.</title>
        <authorList>
            <person name="Ichikawa N."/>
            <person name="Sato H."/>
            <person name="Tonouchi N."/>
        </authorList>
    </citation>
    <scope>NUCLEOTIDE SEQUENCE</scope>
    <source>
        <strain evidence="2">NBRC 109709</strain>
    </source>
</reference>
<dbReference type="Proteomes" id="UP001165121">
    <property type="component" value="Unassembled WGS sequence"/>
</dbReference>
<dbReference type="OrthoDB" id="108449at2759"/>
<evidence type="ECO:0000256" key="1">
    <source>
        <dbReference type="SAM" id="MobiDB-lite"/>
    </source>
</evidence>
<feature type="compositionally biased region" description="Basic residues" evidence="1">
    <location>
        <begin position="236"/>
        <end position="257"/>
    </location>
</feature>
<feature type="compositionally biased region" description="Basic and acidic residues" evidence="1">
    <location>
        <begin position="213"/>
        <end position="227"/>
    </location>
</feature>
<evidence type="ECO:0000313" key="2">
    <source>
        <dbReference type="EMBL" id="GMF28470.1"/>
    </source>
</evidence>
<feature type="region of interest" description="Disordered" evidence="1">
    <location>
        <begin position="117"/>
        <end position="165"/>
    </location>
</feature>
<accession>A0A9W6U432</accession>
<gene>
    <name evidence="2" type="ORF">Pfra01_000590200</name>
</gene>
<name>A0A9W6U432_9STRA</name>
<dbReference type="AlphaFoldDB" id="A0A9W6U432"/>
<evidence type="ECO:0000313" key="3">
    <source>
        <dbReference type="Proteomes" id="UP001165121"/>
    </source>
</evidence>
<keyword evidence="3" id="KW-1185">Reference proteome</keyword>
<feature type="compositionally biased region" description="Low complexity" evidence="1">
    <location>
        <begin position="148"/>
        <end position="161"/>
    </location>
</feature>
<feature type="region of interest" description="Disordered" evidence="1">
    <location>
        <begin position="210"/>
        <end position="257"/>
    </location>
</feature>
<comment type="caution">
    <text evidence="2">The sequence shown here is derived from an EMBL/GenBank/DDBJ whole genome shotgun (WGS) entry which is preliminary data.</text>
</comment>
<protein>
    <submittedName>
        <fullName evidence="2">Unnamed protein product</fullName>
    </submittedName>
</protein>
<proteinExistence type="predicted"/>
<sequence length="403" mass="44007">MVLGMPWLARHDSVIDWAKRTIVYFWSSGATESDGPVDAAHTPRGACDPPAETARGAVVSDLSARTLTTERVVREKCEPNQKTQIRSDLRGSRSVKGDAVVSTVVDTQVEQEWPVTKGSDLGASAPGADPIGPTIKGRSAVRRQGKRGASAPGADAASSADGCERPAPEMIACSRAAGLRPRVNPAGEKKIACSRAAGLHDEAIHNQAGLDCVRPRGDPAGDQKKDLSTAGPGQNKTRRTGFRTRSERRKRAKLRKSRSVTETLQAVSARLTQRLEATVETLSVLTRTDTDLQYRKMALEGPPTLASELTSLPAMSWKRSARDLHDGRIEQIYILLDVERMKREAEELKQLVTEGADALSAKSKKERFDEQSWDLLKSSPLYEVLREYKDVLPDDIPVELPQD</sequence>
<organism evidence="2 3">
    <name type="scientific">Phytophthora fragariaefolia</name>
    <dbReference type="NCBI Taxonomy" id="1490495"/>
    <lineage>
        <taxon>Eukaryota</taxon>
        <taxon>Sar</taxon>
        <taxon>Stramenopiles</taxon>
        <taxon>Oomycota</taxon>
        <taxon>Peronosporomycetes</taxon>
        <taxon>Peronosporales</taxon>
        <taxon>Peronosporaceae</taxon>
        <taxon>Phytophthora</taxon>
    </lineage>
</organism>
<dbReference type="EMBL" id="BSXT01000478">
    <property type="protein sequence ID" value="GMF28470.1"/>
    <property type="molecule type" value="Genomic_DNA"/>
</dbReference>